<gene>
    <name evidence="2" type="ORF">EGH21_12530</name>
</gene>
<dbReference type="Proteomes" id="UP001430377">
    <property type="component" value="Unassembled WGS sequence"/>
</dbReference>
<keyword evidence="3" id="KW-1185">Reference proteome</keyword>
<evidence type="ECO:0000313" key="3">
    <source>
        <dbReference type="Proteomes" id="UP001430377"/>
    </source>
</evidence>
<proteinExistence type="predicted"/>
<dbReference type="AlphaFoldDB" id="A0AAW4PRN0"/>
<accession>A0AAW4PRN0</accession>
<sequence length="90" mass="10101">MVSHDDECESCGAIGRTTVTRFADGSRYEMCEPCTRDWLLIWRHWCEIQPQQANRVRAQANRDTLARSDGGRPITDGGQSADATDREGSQ</sequence>
<evidence type="ECO:0000313" key="2">
    <source>
        <dbReference type="EMBL" id="MBX0323856.1"/>
    </source>
</evidence>
<organism evidence="2 3">
    <name type="scientific">Haloarcula rubra</name>
    <dbReference type="NCBI Taxonomy" id="2487747"/>
    <lineage>
        <taxon>Archaea</taxon>
        <taxon>Methanobacteriati</taxon>
        <taxon>Methanobacteriota</taxon>
        <taxon>Stenosarchaea group</taxon>
        <taxon>Halobacteria</taxon>
        <taxon>Halobacteriales</taxon>
        <taxon>Haloarculaceae</taxon>
        <taxon>Haloarcula</taxon>
    </lineage>
</organism>
<feature type="region of interest" description="Disordered" evidence="1">
    <location>
        <begin position="56"/>
        <end position="90"/>
    </location>
</feature>
<dbReference type="RefSeq" id="WP_220618818.1">
    <property type="nucleotide sequence ID" value="NZ_RKLR01000004.1"/>
</dbReference>
<protein>
    <submittedName>
        <fullName evidence="2">Uncharacterized protein</fullName>
    </submittedName>
</protein>
<dbReference type="EMBL" id="RKLR01000004">
    <property type="protein sequence ID" value="MBX0323856.1"/>
    <property type="molecule type" value="Genomic_DNA"/>
</dbReference>
<comment type="caution">
    <text evidence="2">The sequence shown here is derived from an EMBL/GenBank/DDBJ whole genome shotgun (WGS) entry which is preliminary data.</text>
</comment>
<reference evidence="2 3" key="1">
    <citation type="submission" date="2021-06" db="EMBL/GenBank/DDBJ databases">
        <title>Halomicroarcula sp. a new haloarchaeum isolated from saline soil.</title>
        <authorList>
            <person name="Duran-Viseras A."/>
            <person name="Sanchez-Porro C."/>
            <person name="Ventosa A."/>
        </authorList>
    </citation>
    <scope>NUCLEOTIDE SEQUENCE [LARGE SCALE GENOMIC DNA]</scope>
    <source>
        <strain evidence="2 3">F13</strain>
    </source>
</reference>
<evidence type="ECO:0000256" key="1">
    <source>
        <dbReference type="SAM" id="MobiDB-lite"/>
    </source>
</evidence>
<name>A0AAW4PRN0_9EURY</name>